<dbReference type="InterPro" id="IPR001296">
    <property type="entry name" value="Glyco_trans_1"/>
</dbReference>
<protein>
    <submittedName>
        <fullName evidence="2">Glycosyltransferase family 4 protein</fullName>
    </submittedName>
</protein>
<dbReference type="CDD" id="cd03801">
    <property type="entry name" value="GT4_PimA-like"/>
    <property type="match status" value="1"/>
</dbReference>
<organism evidence="2 3">
    <name type="scientific">Geoalkalibacter halelectricus</name>
    <dbReference type="NCBI Taxonomy" id="2847045"/>
    <lineage>
        <taxon>Bacteria</taxon>
        <taxon>Pseudomonadati</taxon>
        <taxon>Thermodesulfobacteriota</taxon>
        <taxon>Desulfuromonadia</taxon>
        <taxon>Desulfuromonadales</taxon>
        <taxon>Geoalkalibacteraceae</taxon>
        <taxon>Geoalkalibacter</taxon>
    </lineage>
</organism>
<evidence type="ECO:0000313" key="2">
    <source>
        <dbReference type="EMBL" id="UWZ78168.1"/>
    </source>
</evidence>
<dbReference type="Gene3D" id="3.40.50.2000">
    <property type="entry name" value="Glycogen Phosphorylase B"/>
    <property type="match status" value="2"/>
</dbReference>
<name>A0ABY5ZGG5_9BACT</name>
<dbReference type="EMBL" id="CP092109">
    <property type="protein sequence ID" value="UWZ78168.1"/>
    <property type="molecule type" value="Genomic_DNA"/>
</dbReference>
<gene>
    <name evidence="2" type="ORF">L9S41_10705</name>
</gene>
<evidence type="ECO:0000259" key="1">
    <source>
        <dbReference type="Pfam" id="PF00534"/>
    </source>
</evidence>
<sequence>MITFFTSFLGGPHGTAMSARDFLRALLANHDSVRVVSPSQEEFPENILGKIISTPEWYGMPENREISLSPKKFKRWLRSRRDYRRLKESSPEDAVIVNGWASLKDWKRLRSNFNGQKIIIVRESPRHFSGVDRDYSTTHLVRDFSEFDKLIFVSKIVCNEWRKYQEIAHKPYYILPNCCEEELALSIISQGRNSIRKKFDFKSEEFVILCPGTIEHRKGQDFLIGLSQDLHQEIPNLRMLFLGNAATDWGHNLLKSIPSNLKDKVVLHWPARPGIMDLLFASDMLAFPSRAEALPRTILEAMVLKTPVVATSVDGIPELIEDGKTGLLFPVDDRDAFLRGILNIYKQKDDACVMAKLGSEKYWNFFSRKHQFDRMSRIVNDLTV</sequence>
<accession>A0ABY5ZGG5</accession>
<dbReference type="Proteomes" id="UP001060414">
    <property type="component" value="Chromosome"/>
</dbReference>
<feature type="domain" description="Glycosyl transferase family 1" evidence="1">
    <location>
        <begin position="193"/>
        <end position="351"/>
    </location>
</feature>
<dbReference type="RefSeq" id="WP_260746517.1">
    <property type="nucleotide sequence ID" value="NZ_CP092109.1"/>
</dbReference>
<keyword evidence="3" id="KW-1185">Reference proteome</keyword>
<dbReference type="Pfam" id="PF00534">
    <property type="entry name" value="Glycos_transf_1"/>
    <property type="match status" value="1"/>
</dbReference>
<proteinExistence type="predicted"/>
<dbReference type="SUPFAM" id="SSF53756">
    <property type="entry name" value="UDP-Glycosyltransferase/glycogen phosphorylase"/>
    <property type="match status" value="1"/>
</dbReference>
<reference evidence="2" key="1">
    <citation type="journal article" date="2022" name="Environ. Microbiol.">
        <title>Geoalkalibacter halelectricus SAP #1 sp. nov. possessing extracellular electron transfer and mineral#reducing capabilities from a haloalkaline environment.</title>
        <authorList>
            <person name="Yadav S."/>
            <person name="Singh R."/>
            <person name="Sundharam S.S."/>
            <person name="Chaudhary S."/>
            <person name="Krishnamurthi S."/>
            <person name="Patil S.A."/>
        </authorList>
    </citation>
    <scope>NUCLEOTIDE SEQUENCE</scope>
    <source>
        <strain evidence="2">SAP-1</strain>
    </source>
</reference>
<dbReference type="PANTHER" id="PTHR12526">
    <property type="entry name" value="GLYCOSYLTRANSFERASE"/>
    <property type="match status" value="1"/>
</dbReference>
<evidence type="ECO:0000313" key="3">
    <source>
        <dbReference type="Proteomes" id="UP001060414"/>
    </source>
</evidence>